<keyword evidence="4" id="KW-0496">Mitochondrion</keyword>
<evidence type="ECO:0000256" key="3">
    <source>
        <dbReference type="ARBA" id="ARBA00022980"/>
    </source>
</evidence>
<evidence type="ECO:0000256" key="4">
    <source>
        <dbReference type="ARBA" id="ARBA00023128"/>
    </source>
</evidence>
<evidence type="ECO:0000256" key="5">
    <source>
        <dbReference type="ARBA" id="ARBA00023274"/>
    </source>
</evidence>
<comment type="similarity">
    <text evidence="2">Belongs to the mitochondrion-specific ribosomal protein mL50 family.</text>
</comment>
<evidence type="ECO:0000256" key="6">
    <source>
        <dbReference type="ARBA" id="ARBA00035183"/>
    </source>
</evidence>
<dbReference type="GO" id="GO:1990904">
    <property type="term" value="C:ribonucleoprotein complex"/>
    <property type="evidence" value="ECO:0007669"/>
    <property type="project" value="UniProtKB-KW"/>
</dbReference>
<dbReference type="STRING" id="86259.A0A4Z1PCI7"/>
<name>A0A4Z1PCI7_9PEZI</name>
<keyword evidence="3 7" id="KW-0689">Ribosomal protein</keyword>
<sequence>MRPLSRLRPAIEAVLSTSPQSHQLPYVCRSCRTFLPRRHASILSWVGGKKTEDQKSETSTAVGHRIEQNEEDFVPASTWEGLEWIGTREWERKRNAIQGHKFERYGGNKRVTDPKEIRLCVKKALVAVVEARNQELGKFQEATREQPTIKNIKHLEGSWASGWKVGEQGVHWKMDISDNEFRFAVVKRLALVSGIHLTDPAIMRISNTYDLLNEAAVLPKQKKLIVRQGEKLVVASQKKTANGELDLSLLNLPNVKISSKRIKKEDREKEIGRWKVTDEELRARRLL</sequence>
<dbReference type="Proteomes" id="UP000298493">
    <property type="component" value="Unassembled WGS sequence"/>
</dbReference>
<organism evidence="7 8">
    <name type="scientific">Venturia nashicola</name>
    <dbReference type="NCBI Taxonomy" id="86259"/>
    <lineage>
        <taxon>Eukaryota</taxon>
        <taxon>Fungi</taxon>
        <taxon>Dikarya</taxon>
        <taxon>Ascomycota</taxon>
        <taxon>Pezizomycotina</taxon>
        <taxon>Dothideomycetes</taxon>
        <taxon>Pleosporomycetidae</taxon>
        <taxon>Venturiales</taxon>
        <taxon>Venturiaceae</taxon>
        <taxon>Venturia</taxon>
    </lineage>
</organism>
<gene>
    <name evidence="7" type="ORF">E6O75_ATG04204</name>
</gene>
<dbReference type="GO" id="GO:0005739">
    <property type="term" value="C:mitochondrion"/>
    <property type="evidence" value="ECO:0007669"/>
    <property type="project" value="UniProtKB-SubCell"/>
</dbReference>
<comment type="subcellular location">
    <subcellularLocation>
        <location evidence="1">Mitochondrion</location>
    </subcellularLocation>
</comment>
<keyword evidence="5" id="KW-0687">Ribonucleoprotein</keyword>
<comment type="caution">
    <text evidence="7">The sequence shown here is derived from an EMBL/GenBank/DDBJ whole genome shotgun (WGS) entry which is preliminary data.</text>
</comment>
<evidence type="ECO:0000313" key="7">
    <source>
        <dbReference type="EMBL" id="TID24999.1"/>
    </source>
</evidence>
<evidence type="ECO:0000256" key="2">
    <source>
        <dbReference type="ARBA" id="ARBA00008860"/>
    </source>
</evidence>
<dbReference type="GO" id="GO:0005840">
    <property type="term" value="C:ribosome"/>
    <property type="evidence" value="ECO:0007669"/>
    <property type="project" value="UniProtKB-KW"/>
</dbReference>
<dbReference type="InterPro" id="IPR018305">
    <property type="entry name" value="Ribosomal_m50"/>
</dbReference>
<dbReference type="Pfam" id="PF10501">
    <property type="entry name" value="Ribosomal_L50"/>
    <property type="match status" value="1"/>
</dbReference>
<dbReference type="AlphaFoldDB" id="A0A4Z1PCI7"/>
<evidence type="ECO:0000256" key="1">
    <source>
        <dbReference type="ARBA" id="ARBA00004173"/>
    </source>
</evidence>
<reference evidence="7 8" key="1">
    <citation type="submission" date="2019-04" db="EMBL/GenBank/DDBJ databases">
        <title>High contiguity whole genome sequence and gene annotation resource for two Venturia nashicola isolates.</title>
        <authorList>
            <person name="Prokchorchik M."/>
            <person name="Won K."/>
            <person name="Lee Y."/>
            <person name="Choi E.D."/>
            <person name="Segonzac C."/>
            <person name="Sohn K.H."/>
        </authorList>
    </citation>
    <scope>NUCLEOTIDE SEQUENCE [LARGE SCALE GENOMIC DNA]</scope>
    <source>
        <strain evidence="7 8">PRI2</strain>
    </source>
</reference>
<evidence type="ECO:0000313" key="8">
    <source>
        <dbReference type="Proteomes" id="UP000298493"/>
    </source>
</evidence>
<dbReference type="EMBL" id="SNSC02000004">
    <property type="protein sequence ID" value="TID24999.1"/>
    <property type="molecule type" value="Genomic_DNA"/>
</dbReference>
<accession>A0A4Z1PCI7</accession>
<protein>
    <recommendedName>
        <fullName evidence="6">Large ribosomal subunit protein mL50</fullName>
    </recommendedName>
</protein>
<proteinExistence type="inferred from homology"/>
<keyword evidence="8" id="KW-1185">Reference proteome</keyword>